<accession>A0A532V0S5</accession>
<gene>
    <name evidence="4" type="ORF">CEE37_07230</name>
</gene>
<sequence length="152" mass="17054">MKARRPLKRKIHCTHCGKELEIWDNPKPVVDIIIEFGGGIILIKRKNPPSGWAIPGGFVDYGESAEDAALREAKEETNLDLNDLRQFHVYSDPARDDRVHTISTVFIAKGQGTPQAGDDADDISIFSQDTLPPDLAFDHPQILADYFDRRKS</sequence>
<comment type="similarity">
    <text evidence="2">Belongs to the Nudix hydrolase family.</text>
</comment>
<evidence type="ECO:0000256" key="2">
    <source>
        <dbReference type="RuleBase" id="RU003476"/>
    </source>
</evidence>
<dbReference type="PANTHER" id="PTHR43736">
    <property type="entry name" value="ADP-RIBOSE PYROPHOSPHATASE"/>
    <property type="match status" value="1"/>
</dbReference>
<evidence type="ECO:0000313" key="5">
    <source>
        <dbReference type="Proteomes" id="UP000319619"/>
    </source>
</evidence>
<dbReference type="SUPFAM" id="SSF55811">
    <property type="entry name" value="Nudix"/>
    <property type="match status" value="1"/>
</dbReference>
<dbReference type="Pfam" id="PF00293">
    <property type="entry name" value="NUDIX"/>
    <property type="match status" value="1"/>
</dbReference>
<dbReference type="CDD" id="cd18873">
    <property type="entry name" value="NUDIX_NadM_like"/>
    <property type="match status" value="1"/>
</dbReference>
<evidence type="ECO:0000259" key="3">
    <source>
        <dbReference type="PROSITE" id="PS51462"/>
    </source>
</evidence>
<evidence type="ECO:0000256" key="1">
    <source>
        <dbReference type="ARBA" id="ARBA00022801"/>
    </source>
</evidence>
<dbReference type="InterPro" id="IPR020476">
    <property type="entry name" value="Nudix_hydrolase"/>
</dbReference>
<proteinExistence type="inferred from homology"/>
<dbReference type="PRINTS" id="PR00502">
    <property type="entry name" value="NUDIXFAMILY"/>
</dbReference>
<dbReference type="InterPro" id="IPR015797">
    <property type="entry name" value="NUDIX_hydrolase-like_dom_sf"/>
</dbReference>
<comment type="caution">
    <text evidence="4">The sequence shown here is derived from an EMBL/GenBank/DDBJ whole genome shotgun (WGS) entry which is preliminary data.</text>
</comment>
<keyword evidence="1 2" id="KW-0378">Hydrolase</keyword>
<evidence type="ECO:0000313" key="4">
    <source>
        <dbReference type="EMBL" id="TKJ40749.1"/>
    </source>
</evidence>
<dbReference type="Proteomes" id="UP000319619">
    <property type="component" value="Unassembled WGS sequence"/>
</dbReference>
<dbReference type="InterPro" id="IPR020084">
    <property type="entry name" value="NUDIX_hydrolase_CS"/>
</dbReference>
<reference evidence="4 5" key="1">
    <citation type="submission" date="2017-06" db="EMBL/GenBank/DDBJ databases">
        <title>Novel microbial phyla capable of carbon fixation and sulfur reduction in deep-sea sediments.</title>
        <authorList>
            <person name="Huang J."/>
            <person name="Baker B."/>
            <person name="Wang Y."/>
        </authorList>
    </citation>
    <scope>NUCLEOTIDE SEQUENCE [LARGE SCALE GENOMIC DNA]</scope>
    <source>
        <strain evidence="4">B3_LCP</strain>
    </source>
</reference>
<dbReference type="GO" id="GO:0016787">
    <property type="term" value="F:hydrolase activity"/>
    <property type="evidence" value="ECO:0007669"/>
    <property type="project" value="UniProtKB-KW"/>
</dbReference>
<protein>
    <submittedName>
        <fullName evidence="4">NUDIX hydrolase</fullName>
    </submittedName>
</protein>
<feature type="domain" description="Nudix hydrolase" evidence="3">
    <location>
        <begin position="25"/>
        <end position="149"/>
    </location>
</feature>
<dbReference type="AlphaFoldDB" id="A0A532V0S5"/>
<dbReference type="EMBL" id="NJBN01000004">
    <property type="protein sequence ID" value="TKJ40749.1"/>
    <property type="molecule type" value="Genomic_DNA"/>
</dbReference>
<organism evidence="4 5">
    <name type="scientific">candidate division LCP-89 bacterium B3_LCP</name>
    <dbReference type="NCBI Taxonomy" id="2012998"/>
    <lineage>
        <taxon>Bacteria</taxon>
        <taxon>Pseudomonadati</taxon>
        <taxon>Bacteria division LCP-89</taxon>
    </lineage>
</organism>
<name>A0A532V0S5_UNCL8</name>
<dbReference type="PANTHER" id="PTHR43736:SF1">
    <property type="entry name" value="DIHYDRONEOPTERIN TRIPHOSPHATE DIPHOSPHATASE"/>
    <property type="match status" value="1"/>
</dbReference>
<dbReference type="PROSITE" id="PS51462">
    <property type="entry name" value="NUDIX"/>
    <property type="match status" value="1"/>
</dbReference>
<dbReference type="PROSITE" id="PS00893">
    <property type="entry name" value="NUDIX_BOX"/>
    <property type="match status" value="1"/>
</dbReference>
<dbReference type="Gene3D" id="3.90.79.10">
    <property type="entry name" value="Nucleoside Triphosphate Pyrophosphohydrolase"/>
    <property type="match status" value="1"/>
</dbReference>
<dbReference type="InterPro" id="IPR000086">
    <property type="entry name" value="NUDIX_hydrolase_dom"/>
</dbReference>